<name>A0A6N6MN94_9FLAO</name>
<evidence type="ECO:0000313" key="3">
    <source>
        <dbReference type="Proteomes" id="UP000441333"/>
    </source>
</evidence>
<feature type="compositionally biased region" description="Basic and acidic residues" evidence="1">
    <location>
        <begin position="1"/>
        <end position="18"/>
    </location>
</feature>
<gene>
    <name evidence="2" type="ORF">F6U93_01125</name>
</gene>
<dbReference type="EMBL" id="WAAT01000004">
    <property type="protein sequence ID" value="KAB1071358.1"/>
    <property type="molecule type" value="Genomic_DNA"/>
</dbReference>
<feature type="compositionally biased region" description="Basic and acidic residues" evidence="1">
    <location>
        <begin position="52"/>
        <end position="66"/>
    </location>
</feature>
<sequence length="86" mass="9815">MNKSDKENSEKNTKDLNKNADNNAIVKKTPNEPEIAEENLDFPGARTARPLTNDRHKGDKLQKEKESEEEPIENIELDTKPGKKEK</sequence>
<dbReference type="AlphaFoldDB" id="A0A6N6MN94"/>
<reference evidence="2 3" key="1">
    <citation type="submission" date="2019-09" db="EMBL/GenBank/DDBJ databases">
        <authorList>
            <person name="Cao W.R."/>
        </authorList>
    </citation>
    <scope>NUCLEOTIDE SEQUENCE [LARGE SCALE GENOMIC DNA]</scope>
    <source>
        <strain evidence="2 3">B1N29</strain>
    </source>
</reference>
<accession>A0A6N6MN94</accession>
<comment type="caution">
    <text evidence="2">The sequence shown here is derived from an EMBL/GenBank/DDBJ whole genome shotgun (WGS) entry which is preliminary data.</text>
</comment>
<dbReference type="RefSeq" id="WP_150936010.1">
    <property type="nucleotide sequence ID" value="NZ_WAAT01000004.1"/>
</dbReference>
<dbReference type="Proteomes" id="UP000441333">
    <property type="component" value="Unassembled WGS sequence"/>
</dbReference>
<feature type="region of interest" description="Disordered" evidence="1">
    <location>
        <begin position="1"/>
        <end position="86"/>
    </location>
</feature>
<evidence type="ECO:0000256" key="1">
    <source>
        <dbReference type="SAM" id="MobiDB-lite"/>
    </source>
</evidence>
<feature type="compositionally biased region" description="Acidic residues" evidence="1">
    <location>
        <begin position="67"/>
        <end position="76"/>
    </location>
</feature>
<protein>
    <submittedName>
        <fullName evidence="2">Uncharacterized protein</fullName>
    </submittedName>
</protein>
<evidence type="ECO:0000313" key="2">
    <source>
        <dbReference type="EMBL" id="KAB1071358.1"/>
    </source>
</evidence>
<organism evidence="2 3">
    <name type="scientific">Pseudotamlana haliotis</name>
    <dbReference type="NCBI Taxonomy" id="2614804"/>
    <lineage>
        <taxon>Bacteria</taxon>
        <taxon>Pseudomonadati</taxon>
        <taxon>Bacteroidota</taxon>
        <taxon>Flavobacteriia</taxon>
        <taxon>Flavobacteriales</taxon>
        <taxon>Flavobacteriaceae</taxon>
        <taxon>Pseudotamlana</taxon>
    </lineage>
</organism>
<keyword evidence="3" id="KW-1185">Reference proteome</keyword>
<feature type="compositionally biased region" description="Basic and acidic residues" evidence="1">
    <location>
        <begin position="77"/>
        <end position="86"/>
    </location>
</feature>
<proteinExistence type="predicted"/>